<keyword evidence="2" id="KW-1133">Transmembrane helix</keyword>
<dbReference type="SUPFAM" id="SSF53474">
    <property type="entry name" value="alpha/beta-Hydrolases"/>
    <property type="match status" value="1"/>
</dbReference>
<dbReference type="Proteomes" id="UP001163823">
    <property type="component" value="Chromosome 4"/>
</dbReference>
<sequence>MAIITEEPEEQDPKLSQNKPTKQSKPLKPNSSPSSSTKNPKSHTPNPFTFWFYFTLSVSLVTLLFISISSLSTQDPKSWFLSLPNSLRQHYSKGRTIKVQTRPNQSPIEVFTIEHGPVVSENVVIIHGLGTSSYSFREVVRSLGSKGVHVIAIDLPGNGFSDKSTEEVVEGQNGALGRFWYVYNEIQEKGLFWAFDQIVETGQIPYEEIQARMSKRKIFKPIELGPEEMGRVLGQVIGTMGVTPVHLVLHDSALGLSANWVSENSDLVRSITLIDTASTASGALPLWILDVPVVRDLVLGFSFVYARMLNLCCSKGSGVLDADAQRVLLKGRDGRKAVVSIGKNMNYSFNIAEWGASDGLKAKPMQVLWSAGWSKEWREEGYQVANALPQAAFVTHSGGRWPQEDVAVELAENISRFVSSLPKSVREVEEESIPEHIQKMFDEAQSNGHDHHHHHDGHNDHHHDGHAHVQGTGYTDAYGLGHGWES</sequence>
<keyword evidence="2" id="KW-0812">Transmembrane</keyword>
<protein>
    <submittedName>
        <fullName evidence="4">Protein AUXIN RESPONSE 4</fullName>
    </submittedName>
</protein>
<evidence type="ECO:0000313" key="5">
    <source>
        <dbReference type="Proteomes" id="UP001163823"/>
    </source>
</evidence>
<evidence type="ECO:0000259" key="3">
    <source>
        <dbReference type="Pfam" id="PF00561"/>
    </source>
</evidence>
<evidence type="ECO:0000256" key="1">
    <source>
        <dbReference type="SAM" id="MobiDB-lite"/>
    </source>
</evidence>
<feature type="transmembrane region" description="Helical" evidence="2">
    <location>
        <begin position="50"/>
        <end position="71"/>
    </location>
</feature>
<feature type="region of interest" description="Disordered" evidence="1">
    <location>
        <begin position="1"/>
        <end position="42"/>
    </location>
</feature>
<reference evidence="4" key="1">
    <citation type="journal article" date="2023" name="Science">
        <title>Elucidation of the pathway for biosynthesis of saponin adjuvants from the soapbark tree.</title>
        <authorList>
            <person name="Reed J."/>
            <person name="Orme A."/>
            <person name="El-Demerdash A."/>
            <person name="Owen C."/>
            <person name="Martin L.B.B."/>
            <person name="Misra R.C."/>
            <person name="Kikuchi S."/>
            <person name="Rejzek M."/>
            <person name="Martin A.C."/>
            <person name="Harkess A."/>
            <person name="Leebens-Mack J."/>
            <person name="Louveau T."/>
            <person name="Stephenson M.J."/>
            <person name="Osbourn A."/>
        </authorList>
    </citation>
    <scope>NUCLEOTIDE SEQUENCE</scope>
    <source>
        <strain evidence="4">S10</strain>
    </source>
</reference>
<feature type="compositionally biased region" description="Acidic residues" evidence="1">
    <location>
        <begin position="1"/>
        <end position="10"/>
    </location>
</feature>
<dbReference type="KEGG" id="qsa:O6P43_011112"/>
<dbReference type="EMBL" id="JARAOO010000004">
    <property type="protein sequence ID" value="KAJ7973363.1"/>
    <property type="molecule type" value="Genomic_DNA"/>
</dbReference>
<feature type="domain" description="AB hydrolase-1" evidence="3">
    <location>
        <begin position="123"/>
        <end position="281"/>
    </location>
</feature>
<organism evidence="4 5">
    <name type="scientific">Quillaja saponaria</name>
    <name type="common">Soap bark tree</name>
    <dbReference type="NCBI Taxonomy" id="32244"/>
    <lineage>
        <taxon>Eukaryota</taxon>
        <taxon>Viridiplantae</taxon>
        <taxon>Streptophyta</taxon>
        <taxon>Embryophyta</taxon>
        <taxon>Tracheophyta</taxon>
        <taxon>Spermatophyta</taxon>
        <taxon>Magnoliopsida</taxon>
        <taxon>eudicotyledons</taxon>
        <taxon>Gunneridae</taxon>
        <taxon>Pentapetalae</taxon>
        <taxon>rosids</taxon>
        <taxon>fabids</taxon>
        <taxon>Fabales</taxon>
        <taxon>Quillajaceae</taxon>
        <taxon>Quillaja</taxon>
    </lineage>
</organism>
<dbReference type="PANTHER" id="PTHR43329">
    <property type="entry name" value="EPOXIDE HYDROLASE"/>
    <property type="match status" value="1"/>
</dbReference>
<dbReference type="InterPro" id="IPR000073">
    <property type="entry name" value="AB_hydrolase_1"/>
</dbReference>
<feature type="region of interest" description="Disordered" evidence="1">
    <location>
        <begin position="445"/>
        <end position="486"/>
    </location>
</feature>
<dbReference type="Pfam" id="PF00561">
    <property type="entry name" value="Abhydrolase_1"/>
    <property type="match status" value="1"/>
</dbReference>
<evidence type="ECO:0000256" key="2">
    <source>
        <dbReference type="SAM" id="Phobius"/>
    </source>
</evidence>
<dbReference type="InterPro" id="IPR029058">
    <property type="entry name" value="AB_hydrolase_fold"/>
</dbReference>
<evidence type="ECO:0000313" key="4">
    <source>
        <dbReference type="EMBL" id="KAJ7973363.1"/>
    </source>
</evidence>
<gene>
    <name evidence="4" type="ORF">O6P43_011112</name>
</gene>
<keyword evidence="5" id="KW-1185">Reference proteome</keyword>
<keyword evidence="2" id="KW-0472">Membrane</keyword>
<dbReference type="AlphaFoldDB" id="A0AAD7Q226"/>
<feature type="compositionally biased region" description="Low complexity" evidence="1">
    <location>
        <begin position="23"/>
        <end position="42"/>
    </location>
</feature>
<comment type="caution">
    <text evidence="4">The sequence shown here is derived from an EMBL/GenBank/DDBJ whole genome shotgun (WGS) entry which is preliminary data.</text>
</comment>
<name>A0AAD7Q226_QUISA</name>
<dbReference type="Gene3D" id="3.40.50.1820">
    <property type="entry name" value="alpha/beta hydrolase"/>
    <property type="match status" value="1"/>
</dbReference>
<proteinExistence type="predicted"/>
<accession>A0AAD7Q226</accession>
<feature type="compositionally biased region" description="Basic and acidic residues" evidence="1">
    <location>
        <begin position="457"/>
        <end position="467"/>
    </location>
</feature>